<dbReference type="Gene3D" id="1.10.40.50">
    <property type="entry name" value="Probable gtpase engc, domain 3"/>
    <property type="match status" value="1"/>
</dbReference>
<comment type="function">
    <text evidence="10">One of several proteins that assist in the late maturation steps of the functional core of the 30S ribosomal subunit. Helps release RbfA from mature subunits. May play a role in the assembly of ribosomal proteins into the subunit. Circularly permuted GTPase that catalyzes slow GTP hydrolysis, GTPase activity is stimulated by the 30S ribosomal subunit.</text>
</comment>
<keyword evidence="6 10" id="KW-0378">Hydrolase</keyword>
<evidence type="ECO:0000259" key="11">
    <source>
        <dbReference type="PROSITE" id="PS50936"/>
    </source>
</evidence>
<feature type="binding site" evidence="10">
    <location>
        <position position="254"/>
    </location>
    <ligand>
        <name>Zn(2+)</name>
        <dbReference type="ChEBI" id="CHEBI:29105"/>
    </ligand>
</feature>
<organism evidence="13 14">
    <name type="scientific">Maccoyibacter intestinihominis</name>
    <dbReference type="NCBI Taxonomy" id="3133499"/>
    <lineage>
        <taxon>Bacteria</taxon>
        <taxon>Bacillati</taxon>
        <taxon>Bacillota</taxon>
        <taxon>Clostridia</taxon>
        <taxon>Lachnospirales</taxon>
        <taxon>Lachnospiraceae</taxon>
        <taxon>Maccoyibacter</taxon>
    </lineage>
</organism>
<keyword evidence="3 10" id="KW-0479">Metal-binding</keyword>
<dbReference type="InterPro" id="IPR010914">
    <property type="entry name" value="RsgA_GTPase_dom"/>
</dbReference>
<comment type="cofactor">
    <cofactor evidence="10">
        <name>Zn(2+)</name>
        <dbReference type="ChEBI" id="CHEBI:29105"/>
    </cofactor>
    <text evidence="10">Binds 1 zinc ion per subunit.</text>
</comment>
<sequence length="292" mass="32934">MQGKIVKGISGFYYIHVVGAGIYECKAKGSFRNQKIKPLVGDNVEIAILDENEKKGNIEKILPRENELIRPAVANIDGALVVFAAAKPKPNFHLLDRFLVMMEYQHIPAVLCFNKTDLVDEEERKRLQDIYAAAGYPICFISAKEQIGIETVKEQIEGKTFALAGPSGVGKSSLTNVLQSEIRMETGEISMKIERGKHTTRHSQVIPLSKNTYLMDTPGFSSMYMPGFEKEDLKECYPEFVALEEQCRFTGCSHIHEPDCAVKEALSEGKISTERYENYCTLYEEIKDTKKY</sequence>
<dbReference type="PANTHER" id="PTHR32120">
    <property type="entry name" value="SMALL RIBOSOMAL SUBUNIT BIOGENESIS GTPASE RSGA"/>
    <property type="match status" value="1"/>
</dbReference>
<proteinExistence type="inferred from homology"/>
<feature type="domain" description="EngC GTPase" evidence="11">
    <location>
        <begin position="74"/>
        <end position="221"/>
    </location>
</feature>
<dbReference type="InterPro" id="IPR004881">
    <property type="entry name" value="Ribosome_biogen_GTPase_RsgA"/>
</dbReference>
<dbReference type="InterPro" id="IPR012340">
    <property type="entry name" value="NA-bd_OB-fold"/>
</dbReference>
<evidence type="ECO:0000259" key="12">
    <source>
        <dbReference type="PROSITE" id="PS51721"/>
    </source>
</evidence>
<protein>
    <recommendedName>
        <fullName evidence="10">Small ribosomal subunit biogenesis GTPase RsgA</fullName>
        <ecNumber evidence="10">3.6.1.-</ecNumber>
    </recommendedName>
</protein>
<evidence type="ECO:0000256" key="8">
    <source>
        <dbReference type="ARBA" id="ARBA00022884"/>
    </source>
</evidence>
<feature type="binding site" evidence="10">
    <location>
        <position position="260"/>
    </location>
    <ligand>
        <name>Zn(2+)</name>
        <dbReference type="ChEBI" id="CHEBI:29105"/>
    </ligand>
</feature>
<dbReference type="CDD" id="cd01854">
    <property type="entry name" value="YjeQ_EngC"/>
    <property type="match status" value="1"/>
</dbReference>
<evidence type="ECO:0000256" key="5">
    <source>
        <dbReference type="ARBA" id="ARBA00022741"/>
    </source>
</evidence>
<dbReference type="PANTHER" id="PTHR32120:SF11">
    <property type="entry name" value="SMALL RIBOSOMAL SUBUNIT BIOGENESIS GTPASE RSGA 1, MITOCHONDRIAL-RELATED"/>
    <property type="match status" value="1"/>
</dbReference>
<keyword evidence="4 10" id="KW-0699">rRNA-binding</keyword>
<keyword evidence="8 10" id="KW-0694">RNA-binding</keyword>
<dbReference type="SUPFAM" id="SSF50249">
    <property type="entry name" value="Nucleic acid-binding proteins"/>
    <property type="match status" value="1"/>
</dbReference>
<dbReference type="Pfam" id="PF03193">
    <property type="entry name" value="RsgA_GTPase"/>
    <property type="match status" value="1"/>
</dbReference>
<evidence type="ECO:0000256" key="10">
    <source>
        <dbReference type="HAMAP-Rule" id="MF_01820"/>
    </source>
</evidence>
<dbReference type="SUPFAM" id="SSF52540">
    <property type="entry name" value="P-loop containing nucleoside triphosphate hydrolases"/>
    <property type="match status" value="1"/>
</dbReference>
<evidence type="ECO:0000313" key="14">
    <source>
        <dbReference type="Proteomes" id="UP001454489"/>
    </source>
</evidence>
<evidence type="ECO:0000256" key="2">
    <source>
        <dbReference type="ARBA" id="ARBA00022517"/>
    </source>
</evidence>
<dbReference type="EMBL" id="JBBMEX010000007">
    <property type="protein sequence ID" value="MEQ2557904.1"/>
    <property type="molecule type" value="Genomic_DNA"/>
</dbReference>
<dbReference type="PROSITE" id="PS50936">
    <property type="entry name" value="ENGC_GTPASE"/>
    <property type="match status" value="1"/>
</dbReference>
<evidence type="ECO:0000256" key="1">
    <source>
        <dbReference type="ARBA" id="ARBA00022490"/>
    </source>
</evidence>
<dbReference type="Gene3D" id="2.40.50.140">
    <property type="entry name" value="Nucleic acid-binding proteins"/>
    <property type="match status" value="1"/>
</dbReference>
<keyword evidence="7 10" id="KW-0862">Zinc</keyword>
<reference evidence="13 14" key="1">
    <citation type="submission" date="2024-03" db="EMBL/GenBank/DDBJ databases">
        <title>Human intestinal bacterial collection.</title>
        <authorList>
            <person name="Pauvert C."/>
            <person name="Hitch T.C.A."/>
            <person name="Clavel T."/>
        </authorList>
    </citation>
    <scope>NUCLEOTIDE SEQUENCE [LARGE SCALE GENOMIC DNA]</scope>
    <source>
        <strain evidence="13 14">CLA-AA-H185</strain>
    </source>
</reference>
<gene>
    <name evidence="10 13" type="primary">rsgA</name>
    <name evidence="13" type="ORF">WMO43_08490</name>
</gene>
<evidence type="ECO:0000256" key="4">
    <source>
        <dbReference type="ARBA" id="ARBA00022730"/>
    </source>
</evidence>
<keyword evidence="9 10" id="KW-0342">GTP-binding</keyword>
<dbReference type="Gene3D" id="3.40.50.300">
    <property type="entry name" value="P-loop containing nucleotide triphosphate hydrolases"/>
    <property type="match status" value="1"/>
</dbReference>
<accession>A0ABV1HDX6</accession>
<dbReference type="CDD" id="cd04466">
    <property type="entry name" value="S1_YloQ_GTPase"/>
    <property type="match status" value="1"/>
</dbReference>
<dbReference type="InterPro" id="IPR030378">
    <property type="entry name" value="G_CP_dom"/>
</dbReference>
<feature type="domain" description="CP-type G" evidence="12">
    <location>
        <begin position="65"/>
        <end position="223"/>
    </location>
</feature>
<dbReference type="Proteomes" id="UP001454489">
    <property type="component" value="Unassembled WGS sequence"/>
</dbReference>
<comment type="caution">
    <text evidence="13">The sequence shown here is derived from an EMBL/GenBank/DDBJ whole genome shotgun (WGS) entry which is preliminary data.</text>
</comment>
<dbReference type="HAMAP" id="MF_01820">
    <property type="entry name" value="GTPase_RsgA"/>
    <property type="match status" value="1"/>
</dbReference>
<name>A0ABV1HDX6_9FIRM</name>
<comment type="subunit">
    <text evidence="10">Monomer. Associates with 30S ribosomal subunit, binds 16S rRNA.</text>
</comment>
<dbReference type="EC" id="3.6.1.-" evidence="10"/>
<feature type="binding site" evidence="10">
    <location>
        <begin position="165"/>
        <end position="173"/>
    </location>
    <ligand>
        <name>GTP</name>
        <dbReference type="ChEBI" id="CHEBI:37565"/>
    </ligand>
</feature>
<keyword evidence="5 10" id="KW-0547">Nucleotide-binding</keyword>
<dbReference type="RefSeq" id="WP_353530898.1">
    <property type="nucleotide sequence ID" value="NZ_JBBMEX010000007.1"/>
</dbReference>
<dbReference type="InterPro" id="IPR027417">
    <property type="entry name" value="P-loop_NTPase"/>
</dbReference>
<evidence type="ECO:0000313" key="13">
    <source>
        <dbReference type="EMBL" id="MEQ2557904.1"/>
    </source>
</evidence>
<feature type="binding site" evidence="10">
    <location>
        <position position="252"/>
    </location>
    <ligand>
        <name>Zn(2+)</name>
        <dbReference type="ChEBI" id="CHEBI:29105"/>
    </ligand>
</feature>
<dbReference type="InterPro" id="IPR031944">
    <property type="entry name" value="RsgA_N"/>
</dbReference>
<comment type="subcellular location">
    <subcellularLocation>
        <location evidence="10">Cytoplasm</location>
    </subcellularLocation>
</comment>
<feature type="binding site" evidence="10">
    <location>
        <begin position="114"/>
        <end position="117"/>
    </location>
    <ligand>
        <name>GTP</name>
        <dbReference type="ChEBI" id="CHEBI:37565"/>
    </ligand>
</feature>
<dbReference type="PROSITE" id="PS51721">
    <property type="entry name" value="G_CP"/>
    <property type="match status" value="1"/>
</dbReference>
<keyword evidence="1 10" id="KW-0963">Cytoplasm</keyword>
<comment type="similarity">
    <text evidence="10">Belongs to the TRAFAC class YlqF/YawG GTPase family. RsgA subfamily.</text>
</comment>
<evidence type="ECO:0000256" key="9">
    <source>
        <dbReference type="ARBA" id="ARBA00023134"/>
    </source>
</evidence>
<evidence type="ECO:0000256" key="6">
    <source>
        <dbReference type="ARBA" id="ARBA00022801"/>
    </source>
</evidence>
<feature type="binding site" evidence="10">
    <location>
        <position position="247"/>
    </location>
    <ligand>
        <name>Zn(2+)</name>
        <dbReference type="ChEBI" id="CHEBI:29105"/>
    </ligand>
</feature>
<evidence type="ECO:0000256" key="7">
    <source>
        <dbReference type="ARBA" id="ARBA00022833"/>
    </source>
</evidence>
<keyword evidence="14" id="KW-1185">Reference proteome</keyword>
<dbReference type="NCBIfam" id="TIGR00157">
    <property type="entry name" value="ribosome small subunit-dependent GTPase A"/>
    <property type="match status" value="1"/>
</dbReference>
<evidence type="ECO:0000256" key="3">
    <source>
        <dbReference type="ARBA" id="ARBA00022723"/>
    </source>
</evidence>
<keyword evidence="2 10" id="KW-0690">Ribosome biogenesis</keyword>
<dbReference type="Pfam" id="PF16745">
    <property type="entry name" value="RsgA_N"/>
    <property type="match status" value="1"/>
</dbReference>